<organism evidence="1 2">
    <name type="scientific">Actinomadura harenae</name>
    <dbReference type="NCBI Taxonomy" id="2483351"/>
    <lineage>
        <taxon>Bacteria</taxon>
        <taxon>Bacillati</taxon>
        <taxon>Actinomycetota</taxon>
        <taxon>Actinomycetes</taxon>
        <taxon>Streptosporangiales</taxon>
        <taxon>Thermomonosporaceae</taxon>
        <taxon>Actinomadura</taxon>
    </lineage>
</organism>
<gene>
    <name evidence="1" type="ORF">EBO15_22875</name>
</gene>
<dbReference type="OrthoDB" id="3502217at2"/>
<dbReference type="RefSeq" id="WP_122196476.1">
    <property type="nucleotide sequence ID" value="NZ_JBHSKC010000042.1"/>
</dbReference>
<comment type="caution">
    <text evidence="1">The sequence shown here is derived from an EMBL/GenBank/DDBJ whole genome shotgun (WGS) entry which is preliminary data.</text>
</comment>
<evidence type="ECO:0000313" key="1">
    <source>
        <dbReference type="EMBL" id="RMI41477.1"/>
    </source>
</evidence>
<dbReference type="EMBL" id="RFFG01000042">
    <property type="protein sequence ID" value="RMI41477.1"/>
    <property type="molecule type" value="Genomic_DNA"/>
</dbReference>
<reference evidence="1 2" key="1">
    <citation type="submission" date="2018-10" db="EMBL/GenBank/DDBJ databases">
        <title>Isolation from soil.</title>
        <authorList>
            <person name="Hu J."/>
        </authorList>
    </citation>
    <scope>NUCLEOTIDE SEQUENCE [LARGE SCALE GENOMIC DNA]</scope>
    <source>
        <strain evidence="1 2">NEAU-Ht49</strain>
    </source>
</reference>
<evidence type="ECO:0000313" key="2">
    <source>
        <dbReference type="Proteomes" id="UP000282674"/>
    </source>
</evidence>
<keyword evidence="2" id="KW-1185">Reference proteome</keyword>
<dbReference type="AlphaFoldDB" id="A0A3M2LVR9"/>
<dbReference type="Proteomes" id="UP000282674">
    <property type="component" value="Unassembled WGS sequence"/>
</dbReference>
<name>A0A3M2LVR9_9ACTN</name>
<proteinExistence type="predicted"/>
<protein>
    <submittedName>
        <fullName evidence="1">Uncharacterized protein</fullName>
    </submittedName>
</protein>
<accession>A0A3M2LVR9</accession>
<sequence>MDPDAPLPPDAEAPLPCAVCGLVPDDLARFECAECGWTPLDGDLDGTKLSEARLRYDLRAAARVGEKARPFVRGVLDDDQWARACDDADRERTRLLDEAAKPTAAPGAGAGGWTLEFGRPDLGRDPSTWATQWAFDELLRHDARTPVLIDVGADGVSVMVVRPDAVDGPGDPWSREDHSWERLAGPLLASEDGERAFQLAGGLHDIDRARLTEALDLGFARLAERLPFGVTTLLADSAPGWTVPGLAIARLRLLRPDARLVRSGRPAADELADAVARLPLPAQYWLVAAQFEGPGAQPVLVPLFPAGSTSGQEAVVRVARGPGGADNDVVLAVVAAPAHPAPSYDPRPVSVQATRLPRGVLSLRARLDGPGRVRWPDLPDVRPDARPLDRLYAHTRACPAPADVVDVMCAIELGGPPVPAAARRELLAGTLELVSADLGEHAGVSVRGYREHSFELGEEHDAVVEGVWDADPDRALDVLAAMERRARPYQSDAAPLEDALAEIVAFLERKRDARGWLNEMNHPPYRVLVVLAGRPPHPRGQGQDPLRELAQPCPRKDDWRAAADALRRSGVRLVTVLDGATDPDRDYWTALGAHRRLTLEGLTPRALADAMGLVPPGGASVPFPLMAPVFVEGDPA</sequence>